<keyword evidence="4" id="KW-1185">Reference proteome</keyword>
<dbReference type="AlphaFoldDB" id="A0A851DHJ4"/>
<accession>A0A851DHJ4</accession>
<dbReference type="Gene3D" id="1.20.900.10">
    <property type="entry name" value="Dbl homology (DH) domain"/>
    <property type="match status" value="1"/>
</dbReference>
<feature type="non-terminal residue" evidence="3">
    <location>
        <position position="128"/>
    </location>
</feature>
<feature type="non-terminal residue" evidence="3">
    <location>
        <position position="1"/>
    </location>
</feature>
<dbReference type="OrthoDB" id="9990815at2759"/>
<name>A0A851DHJ4_TODME</name>
<dbReference type="Pfam" id="PF00621">
    <property type="entry name" value="RhoGEF"/>
    <property type="match status" value="1"/>
</dbReference>
<organism evidence="3 4">
    <name type="scientific">Todus mexicanus</name>
    <name type="common">Puerto Rican tody</name>
    <dbReference type="NCBI Taxonomy" id="135184"/>
    <lineage>
        <taxon>Eukaryota</taxon>
        <taxon>Metazoa</taxon>
        <taxon>Chordata</taxon>
        <taxon>Craniata</taxon>
        <taxon>Vertebrata</taxon>
        <taxon>Euteleostomi</taxon>
        <taxon>Archelosauria</taxon>
        <taxon>Archosauria</taxon>
        <taxon>Dinosauria</taxon>
        <taxon>Saurischia</taxon>
        <taxon>Theropoda</taxon>
        <taxon>Coelurosauria</taxon>
        <taxon>Aves</taxon>
        <taxon>Neognathae</taxon>
        <taxon>Neoaves</taxon>
        <taxon>Telluraves</taxon>
        <taxon>Coraciimorphae</taxon>
        <taxon>Coraciiformes</taxon>
        <taxon>Todidae</taxon>
        <taxon>Todus</taxon>
    </lineage>
</organism>
<sequence length="128" mass="14541">QLSSLVLKSPLGLNPAFQVNLNAGGQGSSPLLSPVLSDAGGPRIEEEDEMKRKRYPTDKAYFIAKEILATERTYLKDLEVITVWFRSAVVKENAMPESLMTLLFSNIDPIYEFHRGFLKEIEQRLLLW</sequence>
<dbReference type="InterPro" id="IPR000219">
    <property type="entry name" value="DH_dom"/>
</dbReference>
<protein>
    <submittedName>
        <fullName evidence="3">FARP2 protein</fullName>
    </submittedName>
</protein>
<evidence type="ECO:0000313" key="4">
    <source>
        <dbReference type="Proteomes" id="UP000660247"/>
    </source>
</evidence>
<feature type="region of interest" description="Disordered" evidence="1">
    <location>
        <begin position="27"/>
        <end position="50"/>
    </location>
</feature>
<proteinExistence type="predicted"/>
<gene>
    <name evidence="3" type="primary">Farp2_0</name>
    <name evidence="3" type="ORF">TODMEX_R07374</name>
</gene>
<evidence type="ECO:0000256" key="1">
    <source>
        <dbReference type="SAM" id="MobiDB-lite"/>
    </source>
</evidence>
<evidence type="ECO:0000259" key="2">
    <source>
        <dbReference type="PROSITE" id="PS50010"/>
    </source>
</evidence>
<dbReference type="Proteomes" id="UP000660247">
    <property type="component" value="Unassembled WGS sequence"/>
</dbReference>
<comment type="caution">
    <text evidence="3">The sequence shown here is derived from an EMBL/GenBank/DDBJ whole genome shotgun (WGS) entry which is preliminary data.</text>
</comment>
<dbReference type="PROSITE" id="PS50010">
    <property type="entry name" value="DH_2"/>
    <property type="match status" value="1"/>
</dbReference>
<feature type="domain" description="DH" evidence="2">
    <location>
        <begin position="59"/>
        <end position="128"/>
    </location>
</feature>
<dbReference type="GO" id="GO:0005085">
    <property type="term" value="F:guanyl-nucleotide exchange factor activity"/>
    <property type="evidence" value="ECO:0007669"/>
    <property type="project" value="InterPro"/>
</dbReference>
<dbReference type="PANTHER" id="PTHR45858:SF4">
    <property type="entry name" value="FERM, ARHGEF AND PLECKSTRIN DOMAIN-CONTAINING PROTEIN 2"/>
    <property type="match status" value="1"/>
</dbReference>
<reference evidence="3" key="1">
    <citation type="submission" date="2019-10" db="EMBL/GenBank/DDBJ databases">
        <title>Bird 10,000 Genomes (B10K) Project - Family phase.</title>
        <authorList>
            <person name="Zhang G."/>
        </authorList>
    </citation>
    <scope>NUCLEOTIDE SEQUENCE</scope>
    <source>
        <strain evidence="3">B10K-DU-002-69</strain>
        <tissue evidence="3">Muscle</tissue>
    </source>
</reference>
<dbReference type="InterPro" id="IPR035899">
    <property type="entry name" value="DBL_dom_sf"/>
</dbReference>
<dbReference type="EMBL" id="WEIS01056015">
    <property type="protein sequence ID" value="NWI67226.1"/>
    <property type="molecule type" value="Genomic_DNA"/>
</dbReference>
<evidence type="ECO:0000313" key="3">
    <source>
        <dbReference type="EMBL" id="NWI67226.1"/>
    </source>
</evidence>
<dbReference type="InterPro" id="IPR051835">
    <property type="entry name" value="RAC1-GEF"/>
</dbReference>
<dbReference type="PANTHER" id="PTHR45858">
    <property type="entry name" value="FERM DOMAIN CONTAINING PROTEIN"/>
    <property type="match status" value="1"/>
</dbReference>
<dbReference type="SUPFAM" id="SSF48065">
    <property type="entry name" value="DBL homology domain (DH-domain)"/>
    <property type="match status" value="1"/>
</dbReference>